<proteinExistence type="predicted"/>
<dbReference type="EMBL" id="LR134377">
    <property type="protein sequence ID" value="VEH06053.1"/>
    <property type="molecule type" value="Genomic_DNA"/>
</dbReference>
<name>A0AB38VW51_9CORY</name>
<accession>A0AB38VW51</accession>
<organism evidence="1 2">
    <name type="scientific">Corynebacterium kutscheri</name>
    <dbReference type="NCBI Taxonomy" id="35755"/>
    <lineage>
        <taxon>Bacteria</taxon>
        <taxon>Bacillati</taxon>
        <taxon>Actinomycetota</taxon>
        <taxon>Actinomycetes</taxon>
        <taxon>Mycobacteriales</taxon>
        <taxon>Corynebacteriaceae</taxon>
        <taxon>Corynebacterium</taxon>
    </lineage>
</organism>
<reference evidence="1 2" key="1">
    <citation type="submission" date="2018-12" db="EMBL/GenBank/DDBJ databases">
        <authorList>
            <consortium name="Pathogen Informatics"/>
        </authorList>
    </citation>
    <scope>NUCLEOTIDE SEQUENCE [LARGE SCALE GENOMIC DNA]</scope>
    <source>
        <strain evidence="1 2">NCTC949</strain>
    </source>
</reference>
<evidence type="ECO:0008006" key="3">
    <source>
        <dbReference type="Google" id="ProtNLM"/>
    </source>
</evidence>
<protein>
    <recommendedName>
        <fullName evidence="3">Transcriptional regulator</fullName>
    </recommendedName>
</protein>
<gene>
    <name evidence="1" type="ORF">NCTC949_00925</name>
</gene>
<dbReference type="AlphaFoldDB" id="A0AB38VW51"/>
<dbReference type="Proteomes" id="UP000271380">
    <property type="component" value="Chromosome"/>
</dbReference>
<evidence type="ECO:0000313" key="1">
    <source>
        <dbReference type="EMBL" id="VEH06053.1"/>
    </source>
</evidence>
<sequence length="30" mass="3383">MGTIKQPTLLTQRLEILKSRGMLVDEALAR</sequence>
<evidence type="ECO:0000313" key="2">
    <source>
        <dbReference type="Proteomes" id="UP000271380"/>
    </source>
</evidence>